<accession>A0A1D1VZA4</accession>
<organism evidence="2 3">
    <name type="scientific">Ramazzottius varieornatus</name>
    <name type="common">Water bear</name>
    <name type="synonym">Tardigrade</name>
    <dbReference type="NCBI Taxonomy" id="947166"/>
    <lineage>
        <taxon>Eukaryota</taxon>
        <taxon>Metazoa</taxon>
        <taxon>Ecdysozoa</taxon>
        <taxon>Tardigrada</taxon>
        <taxon>Eutardigrada</taxon>
        <taxon>Parachela</taxon>
        <taxon>Hypsibioidea</taxon>
        <taxon>Ramazzottiidae</taxon>
        <taxon>Ramazzottius</taxon>
    </lineage>
</organism>
<feature type="signal peptide" evidence="1">
    <location>
        <begin position="1"/>
        <end position="18"/>
    </location>
</feature>
<keyword evidence="1" id="KW-0732">Signal</keyword>
<name>A0A1D1VZA4_RAMVA</name>
<evidence type="ECO:0000256" key="1">
    <source>
        <dbReference type="SAM" id="SignalP"/>
    </source>
</evidence>
<protein>
    <submittedName>
        <fullName evidence="2">Uncharacterized protein</fullName>
    </submittedName>
</protein>
<reference evidence="2 3" key="1">
    <citation type="journal article" date="2016" name="Nat. Commun.">
        <title>Extremotolerant tardigrade genome and improved radiotolerance of human cultured cells by tardigrade-unique protein.</title>
        <authorList>
            <person name="Hashimoto T."/>
            <person name="Horikawa D.D."/>
            <person name="Saito Y."/>
            <person name="Kuwahara H."/>
            <person name="Kozuka-Hata H."/>
            <person name="Shin-I T."/>
            <person name="Minakuchi Y."/>
            <person name="Ohishi K."/>
            <person name="Motoyama A."/>
            <person name="Aizu T."/>
            <person name="Enomoto A."/>
            <person name="Kondo K."/>
            <person name="Tanaka S."/>
            <person name="Hara Y."/>
            <person name="Koshikawa S."/>
            <person name="Sagara H."/>
            <person name="Miura T."/>
            <person name="Yokobori S."/>
            <person name="Miyagawa K."/>
            <person name="Suzuki Y."/>
            <person name="Kubo T."/>
            <person name="Oyama M."/>
            <person name="Kohara Y."/>
            <person name="Fujiyama A."/>
            <person name="Arakawa K."/>
            <person name="Katayama T."/>
            <person name="Toyoda A."/>
            <person name="Kunieda T."/>
        </authorList>
    </citation>
    <scope>NUCLEOTIDE SEQUENCE [LARGE SCALE GENOMIC DNA]</scope>
    <source>
        <strain evidence="2 3">YOKOZUNA-1</strain>
    </source>
</reference>
<proteinExistence type="predicted"/>
<dbReference type="Proteomes" id="UP000186922">
    <property type="component" value="Unassembled WGS sequence"/>
</dbReference>
<gene>
    <name evidence="2" type="primary">RvY_14643-1</name>
    <name evidence="2" type="synonym">RvY_14643.1</name>
    <name evidence="2" type="ORF">RvY_14643</name>
</gene>
<sequence length="59" mass="6520">MSCKATYTFLPLLALTGAMNNCPEINPAFQSPYSPFALAAGKLLWADFATLRRRLIDLN</sequence>
<feature type="chain" id="PRO_5008899011" evidence="1">
    <location>
        <begin position="19"/>
        <end position="59"/>
    </location>
</feature>
<dbReference type="EMBL" id="BDGG01000010">
    <property type="protein sequence ID" value="GAV04354.1"/>
    <property type="molecule type" value="Genomic_DNA"/>
</dbReference>
<comment type="caution">
    <text evidence="2">The sequence shown here is derived from an EMBL/GenBank/DDBJ whole genome shotgun (WGS) entry which is preliminary data.</text>
</comment>
<evidence type="ECO:0000313" key="2">
    <source>
        <dbReference type="EMBL" id="GAV04354.1"/>
    </source>
</evidence>
<evidence type="ECO:0000313" key="3">
    <source>
        <dbReference type="Proteomes" id="UP000186922"/>
    </source>
</evidence>
<dbReference type="AlphaFoldDB" id="A0A1D1VZA4"/>
<keyword evidence="3" id="KW-1185">Reference proteome</keyword>